<evidence type="ECO:0000313" key="2">
    <source>
        <dbReference type="EMBL" id="MCD7446246.1"/>
    </source>
</evidence>
<evidence type="ECO:0000313" key="3">
    <source>
        <dbReference type="Proteomes" id="UP000823775"/>
    </source>
</evidence>
<comment type="caution">
    <text evidence="2">The sequence shown here is derived from an EMBL/GenBank/DDBJ whole genome shotgun (WGS) entry which is preliminary data.</text>
</comment>
<dbReference type="Proteomes" id="UP000823775">
    <property type="component" value="Unassembled WGS sequence"/>
</dbReference>
<proteinExistence type="predicted"/>
<protein>
    <submittedName>
        <fullName evidence="2">Uncharacterized protein</fullName>
    </submittedName>
</protein>
<accession>A0ABS8RIW2</accession>
<organism evidence="2 3">
    <name type="scientific">Datura stramonium</name>
    <name type="common">Jimsonweed</name>
    <name type="synonym">Common thornapple</name>
    <dbReference type="NCBI Taxonomy" id="4076"/>
    <lineage>
        <taxon>Eukaryota</taxon>
        <taxon>Viridiplantae</taxon>
        <taxon>Streptophyta</taxon>
        <taxon>Embryophyta</taxon>
        <taxon>Tracheophyta</taxon>
        <taxon>Spermatophyta</taxon>
        <taxon>Magnoliopsida</taxon>
        <taxon>eudicotyledons</taxon>
        <taxon>Gunneridae</taxon>
        <taxon>Pentapetalae</taxon>
        <taxon>asterids</taxon>
        <taxon>lamiids</taxon>
        <taxon>Solanales</taxon>
        <taxon>Solanaceae</taxon>
        <taxon>Solanoideae</taxon>
        <taxon>Datureae</taxon>
        <taxon>Datura</taxon>
    </lineage>
</organism>
<dbReference type="EMBL" id="JACEIK010000008">
    <property type="protein sequence ID" value="MCD7446246.1"/>
    <property type="molecule type" value="Genomic_DNA"/>
</dbReference>
<keyword evidence="3" id="KW-1185">Reference proteome</keyword>
<reference evidence="2 3" key="1">
    <citation type="journal article" date="2021" name="BMC Genomics">
        <title>Datura genome reveals duplications of psychoactive alkaloid biosynthetic genes and high mutation rate following tissue culture.</title>
        <authorList>
            <person name="Rajewski A."/>
            <person name="Carter-House D."/>
            <person name="Stajich J."/>
            <person name="Litt A."/>
        </authorList>
    </citation>
    <scope>NUCLEOTIDE SEQUENCE [LARGE SCALE GENOMIC DNA]</scope>
    <source>
        <strain evidence="2">AR-01</strain>
    </source>
</reference>
<gene>
    <name evidence="2" type="ORF">HAX54_048444</name>
</gene>
<feature type="compositionally biased region" description="Polar residues" evidence="1">
    <location>
        <begin position="82"/>
        <end position="96"/>
    </location>
</feature>
<sequence>MSLLPSSSFIRATMSASFSPSLDMLLAICWSSTTPQVLPEHTVGNPCIDVVSSLLRKKKENKKSNVDEPTTWRKKSKKEGSLSINNSKDTRIQTPKISPRQPIMVITEDDEEENQTFRQERNSPIWTIMPDEVH</sequence>
<evidence type="ECO:0000256" key="1">
    <source>
        <dbReference type="SAM" id="MobiDB-lite"/>
    </source>
</evidence>
<feature type="region of interest" description="Disordered" evidence="1">
    <location>
        <begin position="58"/>
        <end position="123"/>
    </location>
</feature>
<name>A0ABS8RIW2_DATST</name>